<accession>A0A1J4JBW8</accession>
<dbReference type="GeneID" id="94846273"/>
<comment type="caution">
    <text evidence="1">The sequence shown here is derived from an EMBL/GenBank/DDBJ whole genome shotgun (WGS) entry which is preliminary data.</text>
</comment>
<keyword evidence="2" id="KW-1185">Reference proteome</keyword>
<dbReference type="RefSeq" id="XP_068349290.1">
    <property type="nucleotide sequence ID" value="XM_068511569.1"/>
</dbReference>
<dbReference type="VEuPathDB" id="TrichDB:TRFO_37663"/>
<evidence type="ECO:0000313" key="2">
    <source>
        <dbReference type="Proteomes" id="UP000179807"/>
    </source>
</evidence>
<evidence type="ECO:0000313" key="1">
    <source>
        <dbReference type="EMBL" id="OHS96153.1"/>
    </source>
</evidence>
<proteinExistence type="predicted"/>
<reference evidence="1" key="1">
    <citation type="submission" date="2016-10" db="EMBL/GenBank/DDBJ databases">
        <authorList>
            <person name="Benchimol M."/>
            <person name="Almeida L.G."/>
            <person name="Vasconcelos A.T."/>
            <person name="Perreira-Neves A."/>
            <person name="Rosa I.A."/>
            <person name="Tasca T."/>
            <person name="Bogo M.R."/>
            <person name="de Souza W."/>
        </authorList>
    </citation>
    <scope>NUCLEOTIDE SEQUENCE [LARGE SCALE GENOMIC DNA]</scope>
    <source>
        <strain evidence="1">K</strain>
    </source>
</reference>
<dbReference type="EMBL" id="MLAK01001194">
    <property type="protein sequence ID" value="OHS96153.1"/>
    <property type="molecule type" value="Genomic_DNA"/>
</dbReference>
<dbReference type="AlphaFoldDB" id="A0A1J4JBW8"/>
<protein>
    <submittedName>
        <fullName evidence="1">Uncharacterized protein</fullName>
    </submittedName>
</protein>
<dbReference type="Proteomes" id="UP000179807">
    <property type="component" value="Unassembled WGS sequence"/>
</dbReference>
<organism evidence="1 2">
    <name type="scientific">Tritrichomonas foetus</name>
    <dbReference type="NCBI Taxonomy" id="1144522"/>
    <lineage>
        <taxon>Eukaryota</taxon>
        <taxon>Metamonada</taxon>
        <taxon>Parabasalia</taxon>
        <taxon>Tritrichomonadida</taxon>
        <taxon>Tritrichomonadidae</taxon>
        <taxon>Tritrichomonas</taxon>
    </lineage>
</organism>
<name>A0A1J4JBW8_9EUKA</name>
<gene>
    <name evidence="1" type="ORF">TRFO_37663</name>
</gene>
<sequence>MKKLSESRKRTISDTKAVTEKISADVNGYEKIKKACKQYNLKKQFLLHVANHVFACDPALFGRNKPGRIATRKVDAIYCWFRDYGPQFIHVIREHYPHVWEKILQISPACTPTDVLNVFNGFFQEENEKCPARVSIDSIFSDNFCLVDDELIDNIFTF</sequence>